<gene>
    <name evidence="1" type="ORF">NTEN_LOCUS10724</name>
</gene>
<name>A0A6H5GMM5_9HEMI</name>
<accession>A0A6H5GMM5</accession>
<evidence type="ECO:0000313" key="1">
    <source>
        <dbReference type="EMBL" id="CAB0005247.1"/>
    </source>
</evidence>
<dbReference type="Proteomes" id="UP000479000">
    <property type="component" value="Unassembled WGS sequence"/>
</dbReference>
<keyword evidence="2" id="KW-1185">Reference proteome</keyword>
<protein>
    <submittedName>
        <fullName evidence="1">Uncharacterized protein</fullName>
    </submittedName>
</protein>
<organism evidence="1 2">
    <name type="scientific">Nesidiocoris tenuis</name>
    <dbReference type="NCBI Taxonomy" id="355587"/>
    <lineage>
        <taxon>Eukaryota</taxon>
        <taxon>Metazoa</taxon>
        <taxon>Ecdysozoa</taxon>
        <taxon>Arthropoda</taxon>
        <taxon>Hexapoda</taxon>
        <taxon>Insecta</taxon>
        <taxon>Pterygota</taxon>
        <taxon>Neoptera</taxon>
        <taxon>Paraneoptera</taxon>
        <taxon>Hemiptera</taxon>
        <taxon>Heteroptera</taxon>
        <taxon>Panheteroptera</taxon>
        <taxon>Cimicomorpha</taxon>
        <taxon>Miridae</taxon>
        <taxon>Dicyphina</taxon>
        <taxon>Nesidiocoris</taxon>
    </lineage>
</organism>
<dbReference type="EMBL" id="CADCXU010016069">
    <property type="protein sequence ID" value="CAB0005247.1"/>
    <property type="molecule type" value="Genomic_DNA"/>
</dbReference>
<sequence length="108" mass="11518">MSSVEKKPGNAKFSRVGESIPTVYKGVFGWISKASGRTGRNGEDRIPSSSARIDAAAALSAFQLRVGLFWSADEPLLPFSTAVAFPALQLGDALMACGYLERQHTGLE</sequence>
<evidence type="ECO:0000313" key="2">
    <source>
        <dbReference type="Proteomes" id="UP000479000"/>
    </source>
</evidence>
<dbReference type="AlphaFoldDB" id="A0A6H5GMM5"/>
<proteinExistence type="predicted"/>
<reference evidence="1 2" key="1">
    <citation type="submission" date="2020-02" db="EMBL/GenBank/DDBJ databases">
        <authorList>
            <person name="Ferguson B K."/>
        </authorList>
    </citation>
    <scope>NUCLEOTIDE SEQUENCE [LARGE SCALE GENOMIC DNA]</scope>
</reference>